<organism evidence="2 3">
    <name type="scientific">Piedraia hortae CBS 480.64</name>
    <dbReference type="NCBI Taxonomy" id="1314780"/>
    <lineage>
        <taxon>Eukaryota</taxon>
        <taxon>Fungi</taxon>
        <taxon>Dikarya</taxon>
        <taxon>Ascomycota</taxon>
        <taxon>Pezizomycotina</taxon>
        <taxon>Dothideomycetes</taxon>
        <taxon>Dothideomycetidae</taxon>
        <taxon>Capnodiales</taxon>
        <taxon>Piedraiaceae</taxon>
        <taxon>Piedraia</taxon>
    </lineage>
</organism>
<protein>
    <recommendedName>
        <fullName evidence="4">CBS domain-containing protein</fullName>
    </recommendedName>
</protein>
<dbReference type="EMBL" id="MU006012">
    <property type="protein sequence ID" value="KAF2858347.1"/>
    <property type="molecule type" value="Genomic_DNA"/>
</dbReference>
<name>A0A6A7BTR8_9PEZI</name>
<evidence type="ECO:0000256" key="1">
    <source>
        <dbReference type="SAM" id="MobiDB-lite"/>
    </source>
</evidence>
<keyword evidence="3" id="KW-1185">Reference proteome</keyword>
<evidence type="ECO:0000313" key="3">
    <source>
        <dbReference type="Proteomes" id="UP000799421"/>
    </source>
</evidence>
<dbReference type="PANTHER" id="PTHR42115">
    <property type="entry name" value="BETA-SYNTHASE (BETA-THIONASE), PUTATIVE (AFU_ORTHOLOGUE AFUA_3G08420)-RELATED"/>
    <property type="match status" value="1"/>
</dbReference>
<gene>
    <name evidence="2" type="ORF">K470DRAFT_251571</name>
</gene>
<dbReference type="InterPro" id="IPR046342">
    <property type="entry name" value="CBS_dom_sf"/>
</dbReference>
<evidence type="ECO:0000313" key="2">
    <source>
        <dbReference type="EMBL" id="KAF2858347.1"/>
    </source>
</evidence>
<proteinExistence type="predicted"/>
<dbReference type="AlphaFoldDB" id="A0A6A7BTR8"/>
<dbReference type="PANTHER" id="PTHR42115:SF1">
    <property type="entry name" value="BETA-SYNTHASE (BETA-THIONASE), PUTATIVE (AFU_ORTHOLOGUE AFUA_3G08420)-RELATED"/>
    <property type="match status" value="1"/>
</dbReference>
<sequence>MPPKTPRNYRGASVEDLDPPRALSVSSSSRISAAMAAAYERDFTHLTVIEDGGNALVGYISMPRLQRMLEAGKVEGGDKVQKAMTSFKRGGRDRKYWLITMDTPLEELERFFDEVDAGEDGDFAVVTDARRRFVLGVATRADLEEFVKRRPVVE</sequence>
<dbReference type="OrthoDB" id="2536440at2759"/>
<dbReference type="SUPFAM" id="SSF54631">
    <property type="entry name" value="CBS-domain pair"/>
    <property type="match status" value="1"/>
</dbReference>
<dbReference type="Gene3D" id="3.10.580.10">
    <property type="entry name" value="CBS-domain"/>
    <property type="match status" value="1"/>
</dbReference>
<evidence type="ECO:0008006" key="4">
    <source>
        <dbReference type="Google" id="ProtNLM"/>
    </source>
</evidence>
<feature type="region of interest" description="Disordered" evidence="1">
    <location>
        <begin position="1"/>
        <end position="23"/>
    </location>
</feature>
<reference evidence="2" key="1">
    <citation type="journal article" date="2020" name="Stud. Mycol.">
        <title>101 Dothideomycetes genomes: a test case for predicting lifestyles and emergence of pathogens.</title>
        <authorList>
            <person name="Haridas S."/>
            <person name="Albert R."/>
            <person name="Binder M."/>
            <person name="Bloem J."/>
            <person name="Labutti K."/>
            <person name="Salamov A."/>
            <person name="Andreopoulos B."/>
            <person name="Baker S."/>
            <person name="Barry K."/>
            <person name="Bills G."/>
            <person name="Bluhm B."/>
            <person name="Cannon C."/>
            <person name="Castanera R."/>
            <person name="Culley D."/>
            <person name="Daum C."/>
            <person name="Ezra D."/>
            <person name="Gonzalez J."/>
            <person name="Henrissat B."/>
            <person name="Kuo A."/>
            <person name="Liang C."/>
            <person name="Lipzen A."/>
            <person name="Lutzoni F."/>
            <person name="Magnuson J."/>
            <person name="Mondo S."/>
            <person name="Nolan M."/>
            <person name="Ohm R."/>
            <person name="Pangilinan J."/>
            <person name="Park H.-J."/>
            <person name="Ramirez L."/>
            <person name="Alfaro M."/>
            <person name="Sun H."/>
            <person name="Tritt A."/>
            <person name="Yoshinaga Y."/>
            <person name="Zwiers L.-H."/>
            <person name="Turgeon B."/>
            <person name="Goodwin S."/>
            <person name="Spatafora J."/>
            <person name="Crous P."/>
            <person name="Grigoriev I."/>
        </authorList>
    </citation>
    <scope>NUCLEOTIDE SEQUENCE</scope>
    <source>
        <strain evidence="2">CBS 480.64</strain>
    </source>
</reference>
<dbReference type="Proteomes" id="UP000799421">
    <property type="component" value="Unassembled WGS sequence"/>
</dbReference>
<accession>A0A6A7BTR8</accession>